<protein>
    <submittedName>
        <fullName evidence="2">Phosphotransferase family protein</fullName>
    </submittedName>
</protein>
<dbReference type="Pfam" id="PF01636">
    <property type="entry name" value="APH"/>
    <property type="match status" value="1"/>
</dbReference>
<feature type="domain" description="Aminoglycoside phosphotransferase" evidence="1">
    <location>
        <begin position="61"/>
        <end position="265"/>
    </location>
</feature>
<sequence length="320" mass="34878">MIAYGEATTPFDHRVESVIATRPDWIARHPRYALAAAPVASPTHRAVASDCVGIVFAEGAPVFLKIRHADMAGDVTPSAVQAARKAAALGVGPEVLQESDGVLGLAYLPEPWRYARVGDLQDGTLLARALDAKKRLHGDGLLGHRLCPFERIARLAEEARAAAAPLPDGTDGLVATAALIREAIHASGIDLRFCHNDGIASNIMIGEGTEHDAVRLVDFDLAGDNDPWFDVGALVNEVCAFEPERREAIEHYAGTFDERLYNRCRLYGAVDDVMNGLWGVTRAITSARGGIEFYKYGTWRLLHARTTIGAREFESWLRRL</sequence>
<reference evidence="3" key="1">
    <citation type="journal article" date="2019" name="Int. J. Syst. Evol. Microbiol.">
        <title>The Global Catalogue of Microorganisms (GCM) 10K type strain sequencing project: providing services to taxonomists for standard genome sequencing and annotation.</title>
        <authorList>
            <consortium name="The Broad Institute Genomics Platform"/>
            <consortium name="The Broad Institute Genome Sequencing Center for Infectious Disease"/>
            <person name="Wu L."/>
            <person name="Ma J."/>
        </authorList>
    </citation>
    <scope>NUCLEOTIDE SEQUENCE [LARGE SCALE GENOMIC DNA]</scope>
    <source>
        <strain evidence="3">CCUG 56108</strain>
    </source>
</reference>
<proteinExistence type="predicted"/>
<dbReference type="Proteomes" id="UP001597176">
    <property type="component" value="Unassembled WGS sequence"/>
</dbReference>
<dbReference type="Gene3D" id="3.90.1200.10">
    <property type="match status" value="1"/>
</dbReference>
<dbReference type="SUPFAM" id="SSF56112">
    <property type="entry name" value="Protein kinase-like (PK-like)"/>
    <property type="match status" value="1"/>
</dbReference>
<evidence type="ECO:0000313" key="2">
    <source>
        <dbReference type="EMBL" id="MFD1301237.1"/>
    </source>
</evidence>
<evidence type="ECO:0000313" key="3">
    <source>
        <dbReference type="Proteomes" id="UP001597176"/>
    </source>
</evidence>
<evidence type="ECO:0000259" key="1">
    <source>
        <dbReference type="Pfam" id="PF01636"/>
    </source>
</evidence>
<name>A0ABW3WV65_9HYPH</name>
<accession>A0ABW3WV65</accession>
<gene>
    <name evidence="2" type="ORF">ACFQ4G_06510</name>
</gene>
<keyword evidence="3" id="KW-1185">Reference proteome</keyword>
<dbReference type="EMBL" id="JBHTND010000006">
    <property type="protein sequence ID" value="MFD1301237.1"/>
    <property type="molecule type" value="Genomic_DNA"/>
</dbReference>
<organism evidence="2 3">
    <name type="scientific">Methylobacterium marchantiae</name>
    <dbReference type="NCBI Taxonomy" id="600331"/>
    <lineage>
        <taxon>Bacteria</taxon>
        <taxon>Pseudomonadati</taxon>
        <taxon>Pseudomonadota</taxon>
        <taxon>Alphaproteobacteria</taxon>
        <taxon>Hyphomicrobiales</taxon>
        <taxon>Methylobacteriaceae</taxon>
        <taxon>Methylobacterium</taxon>
    </lineage>
</organism>
<dbReference type="RefSeq" id="WP_238208385.1">
    <property type="nucleotide sequence ID" value="NZ_JBHTND010000006.1"/>
</dbReference>
<comment type="caution">
    <text evidence="2">The sequence shown here is derived from an EMBL/GenBank/DDBJ whole genome shotgun (WGS) entry which is preliminary data.</text>
</comment>
<dbReference type="InterPro" id="IPR011009">
    <property type="entry name" value="Kinase-like_dom_sf"/>
</dbReference>
<dbReference type="InterPro" id="IPR002575">
    <property type="entry name" value="Aminoglycoside_PTrfase"/>
</dbReference>